<dbReference type="Proteomes" id="UP000520814">
    <property type="component" value="Unassembled WGS sequence"/>
</dbReference>
<accession>A0A7W9SPU2</accession>
<dbReference type="GO" id="GO:0050043">
    <property type="term" value="F:lactate racemase activity"/>
    <property type="evidence" value="ECO:0007669"/>
    <property type="project" value="InterPro"/>
</dbReference>
<reference evidence="2 3" key="1">
    <citation type="submission" date="2020-08" db="EMBL/GenBank/DDBJ databases">
        <title>Genomic Encyclopedia of Type Strains, Phase IV (KMG-IV): sequencing the most valuable type-strain genomes for metagenomic binning, comparative biology and taxonomic classification.</title>
        <authorList>
            <person name="Goeker M."/>
        </authorList>
    </citation>
    <scope>NUCLEOTIDE SEQUENCE [LARGE SCALE GENOMIC DNA]</scope>
    <source>
        <strain evidence="2 3">DSM 23562</strain>
    </source>
</reference>
<dbReference type="PANTHER" id="PTHR33171">
    <property type="entry name" value="LAR_N DOMAIN-CONTAINING PROTEIN"/>
    <property type="match status" value="1"/>
</dbReference>
<dbReference type="InterPro" id="IPR048068">
    <property type="entry name" value="LarA-like"/>
</dbReference>
<dbReference type="RefSeq" id="WP_184195934.1">
    <property type="nucleotide sequence ID" value="NZ_JACHGW010000002.1"/>
</dbReference>
<dbReference type="InterPro" id="IPR043166">
    <property type="entry name" value="LarA-like_C"/>
</dbReference>
<evidence type="ECO:0000313" key="3">
    <source>
        <dbReference type="Proteomes" id="UP000520814"/>
    </source>
</evidence>
<gene>
    <name evidence="2" type="ORF">HNQ39_002413</name>
</gene>
<organism evidence="2 3">
    <name type="scientific">Armatimonas rosea</name>
    <dbReference type="NCBI Taxonomy" id="685828"/>
    <lineage>
        <taxon>Bacteria</taxon>
        <taxon>Bacillati</taxon>
        <taxon>Armatimonadota</taxon>
        <taxon>Armatimonadia</taxon>
        <taxon>Armatimonadales</taxon>
        <taxon>Armatimonadaceae</taxon>
        <taxon>Armatimonas</taxon>
    </lineage>
</organism>
<keyword evidence="3" id="KW-1185">Reference proteome</keyword>
<proteinExistence type="predicted"/>
<comment type="caution">
    <text evidence="2">The sequence shown here is derived from an EMBL/GenBank/DDBJ whole genome shotgun (WGS) entry which is preliminary data.</text>
</comment>
<dbReference type="InterPro" id="IPR018657">
    <property type="entry name" value="LarA-like_N"/>
</dbReference>
<sequence>MTETAFGQGFTDRALTEPEVAQIVAQTLAPLELAGKRLLLIVPDATRTAPVGWLFREIYAQTHAAGAHLDIMIALGTHRPMTEDEICQRLEITREQRTAQYGSVAFLNHAWDDPNALASLGTIPSAEIAALSDGLFAMDVPVRINKIIYDYDRLLILGPVFPHEVVGFSGGNKYLFPGISGPEVLNFFHWLGAVISNPLIIGHKWTPVRKVVDRAAAMVPTPRTAFCMVVEKTALAGLYAGSPEAAWDAASDLSDKLHITYMPRAFHTVLSCAPPMYDELWVGGKCMYKLEPVVADGGELIIYAPHIHEISVTHGEHIERLGYHVRDYFLAHWDKFKDEPWGTMAHCVHVKGVGTYENGVETPRVRVTLATGIPEEVCKKINLGYRDWRTINIDDYKDREDEGILYVPKAGEMLYRVRA</sequence>
<dbReference type="EMBL" id="JACHGW010000002">
    <property type="protein sequence ID" value="MBB6050622.1"/>
    <property type="molecule type" value="Genomic_DNA"/>
</dbReference>
<evidence type="ECO:0000313" key="2">
    <source>
        <dbReference type="EMBL" id="MBB6050622.1"/>
    </source>
</evidence>
<evidence type="ECO:0000259" key="1">
    <source>
        <dbReference type="Pfam" id="PF09861"/>
    </source>
</evidence>
<dbReference type="PANTHER" id="PTHR33171:SF17">
    <property type="entry name" value="LARA-LIKE N-TERMINAL DOMAIN-CONTAINING PROTEIN"/>
    <property type="match status" value="1"/>
</dbReference>
<feature type="domain" description="LarA-like N-terminal" evidence="1">
    <location>
        <begin position="24"/>
        <end position="191"/>
    </location>
</feature>
<dbReference type="Gene3D" id="3.90.226.30">
    <property type="match status" value="1"/>
</dbReference>
<dbReference type="Pfam" id="PF09861">
    <property type="entry name" value="Lar_N"/>
    <property type="match status" value="1"/>
</dbReference>
<dbReference type="AlphaFoldDB" id="A0A7W9SPU2"/>
<dbReference type="Gene3D" id="3.40.50.11440">
    <property type="match status" value="1"/>
</dbReference>
<name>A0A7W9SPU2_ARMRO</name>
<protein>
    <submittedName>
        <fullName evidence="2">Nickel-dependent lactate racemase</fullName>
    </submittedName>
</protein>